<keyword evidence="2" id="KW-1185">Reference proteome</keyword>
<evidence type="ECO:0000313" key="2">
    <source>
        <dbReference type="Proteomes" id="UP000825381"/>
    </source>
</evidence>
<proteinExistence type="predicted"/>
<evidence type="ECO:0008006" key="3">
    <source>
        <dbReference type="Google" id="ProtNLM"/>
    </source>
</evidence>
<name>A0ABX8V565_9FLAO</name>
<accession>A0ABX8V565</accession>
<evidence type="ECO:0000313" key="1">
    <source>
        <dbReference type="EMBL" id="QYJ67980.1"/>
    </source>
</evidence>
<gene>
    <name evidence="1" type="ORF">K1I41_10635</name>
</gene>
<dbReference type="Proteomes" id="UP000825381">
    <property type="component" value="Chromosome"/>
</dbReference>
<protein>
    <recommendedName>
        <fullName evidence="3">Lipoprotein</fullName>
    </recommendedName>
</protein>
<sequence>MNTIQKKLILVSILLGIGLLNSCKNNNDTIAIEDNKTRKVTIATTSNEPEYKEQEKEIDYTNTITDISKTNIHFPDFKVVIQGYKGYEIDSYDGEILGLSENNASLVSKDDGYEYIVAKQDTLFLYETMDERINENAIKILPNTNGDTFKVYGGYVGLVYELINTEGMEPEAINKAYEGSLRINEVTKYIALTDTGNFNFKSLSDNDFEIKVQKDILDKETNTTKYKNEHVISSTEEFKKVKQKYGMRDTLVEIPMEFTEFATLTKNGKLFNYMFDSHIFRIEQYRNNIKISTKYIVINIMYGC</sequence>
<reference evidence="1 2" key="1">
    <citation type="submission" date="2021-07" db="EMBL/GenBank/DDBJ databases">
        <title>Flavobacterium WSW3-B6 sp.nov, isolated from seaweed.</title>
        <authorList>
            <person name="Muhammad N."/>
            <person name="Ho H."/>
            <person name="Lee Y.-J."/>
            <person name="Nguyen T."/>
            <person name="Ho J."/>
            <person name="Kim S.-G."/>
        </authorList>
    </citation>
    <scope>NUCLEOTIDE SEQUENCE [LARGE SCALE GENOMIC DNA]</scope>
    <source>
        <strain evidence="1 2">WSW3-B6</strain>
    </source>
</reference>
<dbReference type="EMBL" id="CP080429">
    <property type="protein sequence ID" value="QYJ67980.1"/>
    <property type="molecule type" value="Genomic_DNA"/>
</dbReference>
<organism evidence="1 2">
    <name type="scientific">Flavobacterium litorale</name>
    <dbReference type="NCBI Taxonomy" id="2856519"/>
    <lineage>
        <taxon>Bacteria</taxon>
        <taxon>Pseudomonadati</taxon>
        <taxon>Bacteroidota</taxon>
        <taxon>Flavobacteriia</taxon>
        <taxon>Flavobacteriales</taxon>
        <taxon>Flavobacteriaceae</taxon>
        <taxon>Flavobacterium</taxon>
    </lineage>
</organism>
<dbReference type="RefSeq" id="WP_220640325.1">
    <property type="nucleotide sequence ID" value="NZ_CP080429.1"/>
</dbReference>